<evidence type="ECO:0000256" key="16">
    <source>
        <dbReference type="ARBA" id="ARBA00058640"/>
    </source>
</evidence>
<evidence type="ECO:0000256" key="12">
    <source>
        <dbReference type="ARBA" id="ARBA00023098"/>
    </source>
</evidence>
<evidence type="ECO:0000256" key="7">
    <source>
        <dbReference type="ARBA" id="ARBA00022824"/>
    </source>
</evidence>
<keyword evidence="9" id="KW-0521">NADP</keyword>
<keyword evidence="14" id="KW-0275">Fatty acid biosynthesis</keyword>
<feature type="transmembrane region" description="Helical" evidence="17">
    <location>
        <begin position="274"/>
        <end position="302"/>
    </location>
</feature>
<keyword evidence="12" id="KW-0443">Lipid metabolism</keyword>
<dbReference type="InterPro" id="IPR039357">
    <property type="entry name" value="SRD5A/TECR"/>
</dbReference>
<evidence type="ECO:0000256" key="6">
    <source>
        <dbReference type="ARBA" id="ARBA00022692"/>
    </source>
</evidence>
<reference evidence="19 20" key="1">
    <citation type="submission" date="2019-09" db="EMBL/GenBank/DDBJ databases">
        <authorList>
            <person name="Brejova B."/>
        </authorList>
    </citation>
    <scope>NUCLEOTIDE SEQUENCE [LARGE SCALE GENOMIC DNA]</scope>
</reference>
<dbReference type="GO" id="GO:0042761">
    <property type="term" value="P:very long-chain fatty acid biosynthetic process"/>
    <property type="evidence" value="ECO:0007669"/>
    <property type="project" value="TreeGrafter"/>
</dbReference>
<comment type="pathway">
    <text evidence="2">Lipid metabolism; fatty acid biosynthesis.</text>
</comment>
<gene>
    <name evidence="19" type="ORF">SAPINGB_P003774</name>
</gene>
<keyword evidence="13 17" id="KW-0472">Membrane</keyword>
<dbReference type="GO" id="GO:0005789">
    <property type="term" value="C:endoplasmic reticulum membrane"/>
    <property type="evidence" value="ECO:0007669"/>
    <property type="project" value="UniProtKB-SubCell"/>
</dbReference>
<dbReference type="Proteomes" id="UP000398389">
    <property type="component" value="Unassembled WGS sequence"/>
</dbReference>
<comment type="similarity">
    <text evidence="3">Belongs to the steroid 5-alpha reductase family.</text>
</comment>
<dbReference type="Gene3D" id="1.20.120.1630">
    <property type="match status" value="1"/>
</dbReference>
<evidence type="ECO:0000256" key="15">
    <source>
        <dbReference type="ARBA" id="ARBA00051495"/>
    </source>
</evidence>
<name>A0A5E8BYI3_9ASCO</name>
<evidence type="ECO:0000313" key="19">
    <source>
        <dbReference type="EMBL" id="VVT53835.1"/>
    </source>
</evidence>
<dbReference type="EC" id="1.3.1.93" evidence="4"/>
<keyword evidence="10 17" id="KW-1133">Transmembrane helix</keyword>
<keyword evidence="5" id="KW-0444">Lipid biosynthesis</keyword>
<evidence type="ECO:0000256" key="14">
    <source>
        <dbReference type="ARBA" id="ARBA00023160"/>
    </source>
</evidence>
<evidence type="ECO:0000313" key="20">
    <source>
        <dbReference type="Proteomes" id="UP000398389"/>
    </source>
</evidence>
<comment type="function">
    <text evidence="16">Catalyzes the last of the four reactions of the long-chain fatty acids elongation cycle. This endoplasmic reticulum-bound enzymatic process, allows the addition of 2 carbons to the chain of long- and very long-chain fatty acids/VLCFAs per cycle. This enzyme reduces the trans-2,3-enoyl-CoA fatty acid intermediate to an acyl-CoA that can be further elongated by entering a new cycle of elongation. Thereby, it participates in the production of VLCFAs of different chain lengths that are involved in multiple biological processes as precursors of membrane lipids and lipid mediators.</text>
</comment>
<comment type="catalytic activity">
    <reaction evidence="15">
        <text>a very-long-chain 2,3-saturated fatty acyl-CoA + NADP(+) = a very-long-chain (2E)-enoyl-CoA + NADPH + H(+)</text>
        <dbReference type="Rhea" id="RHEA:14473"/>
        <dbReference type="ChEBI" id="CHEBI:15378"/>
        <dbReference type="ChEBI" id="CHEBI:57783"/>
        <dbReference type="ChEBI" id="CHEBI:58349"/>
        <dbReference type="ChEBI" id="CHEBI:83724"/>
        <dbReference type="ChEBI" id="CHEBI:83728"/>
        <dbReference type="EC" id="1.3.1.93"/>
    </reaction>
</comment>
<evidence type="ECO:0000256" key="9">
    <source>
        <dbReference type="ARBA" id="ARBA00022857"/>
    </source>
</evidence>
<evidence type="ECO:0000256" key="1">
    <source>
        <dbReference type="ARBA" id="ARBA00004477"/>
    </source>
</evidence>
<keyword evidence="11" id="KW-0560">Oxidoreductase</keyword>
<evidence type="ECO:0000256" key="3">
    <source>
        <dbReference type="ARBA" id="ARBA00007742"/>
    </source>
</evidence>
<feature type="domain" description="3-oxo-5-alpha-steroid 4-dehydrogenase C-terminal" evidence="18">
    <location>
        <begin position="165"/>
        <end position="329"/>
    </location>
</feature>
<evidence type="ECO:0000256" key="17">
    <source>
        <dbReference type="SAM" id="Phobius"/>
    </source>
</evidence>
<keyword evidence="20" id="KW-1185">Reference proteome</keyword>
<dbReference type="InterPro" id="IPR001104">
    <property type="entry name" value="3-oxo-5_a-steroid_4-DH_C"/>
</dbReference>
<proteinExistence type="inferred from homology"/>
<evidence type="ECO:0000256" key="4">
    <source>
        <dbReference type="ARBA" id="ARBA00012530"/>
    </source>
</evidence>
<dbReference type="GO" id="GO:0102758">
    <property type="term" value="F:very-long-chain enoyl-CoA reductase activity"/>
    <property type="evidence" value="ECO:0007669"/>
    <property type="project" value="UniProtKB-EC"/>
</dbReference>
<dbReference type="PROSITE" id="PS50244">
    <property type="entry name" value="S5A_REDUCTASE"/>
    <property type="match status" value="1"/>
</dbReference>
<keyword evidence="8" id="KW-0276">Fatty acid metabolism</keyword>
<dbReference type="OrthoDB" id="540503at2759"/>
<protein>
    <recommendedName>
        <fullName evidence="4">very-long-chain enoyl-CoA reductase</fullName>
        <ecNumber evidence="4">1.3.1.93</ecNumber>
    </recommendedName>
</protein>
<dbReference type="GeneID" id="43582589"/>
<evidence type="ECO:0000256" key="11">
    <source>
        <dbReference type="ARBA" id="ARBA00023002"/>
    </source>
</evidence>
<organism evidence="19 20">
    <name type="scientific">Magnusiomyces paraingens</name>
    <dbReference type="NCBI Taxonomy" id="2606893"/>
    <lineage>
        <taxon>Eukaryota</taxon>
        <taxon>Fungi</taxon>
        <taxon>Dikarya</taxon>
        <taxon>Ascomycota</taxon>
        <taxon>Saccharomycotina</taxon>
        <taxon>Dipodascomycetes</taxon>
        <taxon>Dipodascales</taxon>
        <taxon>Dipodascaceae</taxon>
        <taxon>Magnusiomyces</taxon>
    </lineage>
</organism>
<evidence type="ECO:0000259" key="18">
    <source>
        <dbReference type="Pfam" id="PF02544"/>
    </source>
</evidence>
<keyword evidence="7" id="KW-0256">Endoplasmic reticulum</keyword>
<evidence type="ECO:0000256" key="5">
    <source>
        <dbReference type="ARBA" id="ARBA00022516"/>
    </source>
</evidence>
<comment type="subcellular location">
    <subcellularLocation>
        <location evidence="1">Endoplasmic reticulum membrane</location>
        <topology evidence="1">Multi-pass membrane protein</topology>
    </subcellularLocation>
</comment>
<dbReference type="FunFam" id="1.20.120.1630:FF:000010">
    <property type="entry name" value="Steroid alpha reductase family protein"/>
    <property type="match status" value="1"/>
</dbReference>
<dbReference type="RefSeq" id="XP_031854380.1">
    <property type="nucleotide sequence ID" value="XM_031998489.1"/>
</dbReference>
<dbReference type="PANTHER" id="PTHR10556:SF28">
    <property type="entry name" value="VERY-LONG-CHAIN ENOYL-COA REDUCTASE"/>
    <property type="match status" value="1"/>
</dbReference>
<dbReference type="Pfam" id="PF02544">
    <property type="entry name" value="Steroid_dh"/>
    <property type="match status" value="1"/>
</dbReference>
<keyword evidence="6 17" id="KW-0812">Transmembrane</keyword>
<sequence length="330" mass="38161">MSEIAIKTKRGKISNCPTSFNGPLTEPVQTVIKSISDKTGLSVHRIRLTIPTASDDKPQEPNQKKRDTVLDPALPLSTYFSATSTNSPIIYVKDLGPQIQWRTVFFIEYFGPLLIHPIFYFGQKAIYGSTFEHSRVQQLAFIFTMLHFIKREFETAFVHHFSLDTMPVFNVFKNSSHYWFLSGINLAYFIYAPESYVAPEKSIISRFLFGRNIVPLGATTLYVLSALWLFAELSNGWTHLILSSLRSDGSKTRKIPYGYGFNLVSVPNYFFESLGWFAILLITQNWTSLLFFTVSTTQMWFWGVKKHRRYRKEFGDKYPKNRKIYVPFVI</sequence>
<evidence type="ECO:0000256" key="2">
    <source>
        <dbReference type="ARBA" id="ARBA00005194"/>
    </source>
</evidence>
<evidence type="ECO:0000256" key="13">
    <source>
        <dbReference type="ARBA" id="ARBA00023136"/>
    </source>
</evidence>
<evidence type="ECO:0000256" key="10">
    <source>
        <dbReference type="ARBA" id="ARBA00022989"/>
    </source>
</evidence>
<feature type="transmembrane region" description="Helical" evidence="17">
    <location>
        <begin position="213"/>
        <end position="231"/>
    </location>
</feature>
<accession>A0A5E8BYI3</accession>
<dbReference type="AlphaFoldDB" id="A0A5E8BYI3"/>
<dbReference type="PANTHER" id="PTHR10556">
    <property type="entry name" value="3-OXO-5-ALPHA-STEROID 4-DEHYDROGENASE"/>
    <property type="match status" value="1"/>
</dbReference>
<dbReference type="EMBL" id="CABVLU010000003">
    <property type="protein sequence ID" value="VVT53835.1"/>
    <property type="molecule type" value="Genomic_DNA"/>
</dbReference>
<evidence type="ECO:0000256" key="8">
    <source>
        <dbReference type="ARBA" id="ARBA00022832"/>
    </source>
</evidence>